<evidence type="ECO:0000313" key="2">
    <source>
        <dbReference type="EMBL" id="RGE70084.1"/>
    </source>
</evidence>
<reference evidence="2 3" key="1">
    <citation type="submission" date="2018-08" db="EMBL/GenBank/DDBJ databases">
        <title>A genome reference for cultivated species of the human gut microbiota.</title>
        <authorList>
            <person name="Zou Y."/>
            <person name="Xue W."/>
            <person name="Luo G."/>
        </authorList>
    </citation>
    <scope>NUCLEOTIDE SEQUENCE [LARGE SCALE GENOMIC DNA]</scope>
    <source>
        <strain evidence="2 3">TF05-12AC</strain>
    </source>
</reference>
<comment type="caution">
    <text evidence="2">The sequence shown here is derived from an EMBL/GenBank/DDBJ whole genome shotgun (WGS) entry which is preliminary data.</text>
</comment>
<feature type="transmembrane region" description="Helical" evidence="1">
    <location>
        <begin position="256"/>
        <end position="275"/>
    </location>
</feature>
<gene>
    <name evidence="2" type="ORF">DXC40_03240</name>
</gene>
<dbReference type="RefSeq" id="WP_117546137.1">
    <property type="nucleotide sequence ID" value="NZ_QVME01000001.1"/>
</dbReference>
<dbReference type="EMBL" id="QVME01000001">
    <property type="protein sequence ID" value="RGE70084.1"/>
    <property type="molecule type" value="Genomic_DNA"/>
</dbReference>
<evidence type="ECO:0008006" key="4">
    <source>
        <dbReference type="Google" id="ProtNLM"/>
    </source>
</evidence>
<evidence type="ECO:0000313" key="3">
    <source>
        <dbReference type="Proteomes" id="UP000260828"/>
    </source>
</evidence>
<organism evidence="2 3">
    <name type="scientific">Anaerotruncus colihominis</name>
    <dbReference type="NCBI Taxonomy" id="169435"/>
    <lineage>
        <taxon>Bacteria</taxon>
        <taxon>Bacillati</taxon>
        <taxon>Bacillota</taxon>
        <taxon>Clostridia</taxon>
        <taxon>Eubacteriales</taxon>
        <taxon>Oscillospiraceae</taxon>
        <taxon>Anaerotruncus</taxon>
    </lineage>
</organism>
<protein>
    <recommendedName>
        <fullName evidence="4">TrbL/VirB6 plasmid conjugal transfer protein</fullName>
    </recommendedName>
</protein>
<dbReference type="InterPro" id="IPR045798">
    <property type="entry name" value="TrbL_Firmicutes"/>
</dbReference>
<accession>A0A3E3ISP4</accession>
<feature type="transmembrane region" description="Helical" evidence="1">
    <location>
        <begin position="227"/>
        <end position="250"/>
    </location>
</feature>
<dbReference type="Pfam" id="PF19478">
    <property type="entry name" value="TrbL_2"/>
    <property type="match status" value="1"/>
</dbReference>
<keyword evidence="1" id="KW-0472">Membrane</keyword>
<name>A0A3E3ISP4_9FIRM</name>
<feature type="transmembrane region" description="Helical" evidence="1">
    <location>
        <begin position="102"/>
        <end position="124"/>
    </location>
</feature>
<sequence length="288" mass="31358">MQIIFDAIAEWLKGLLVAGIMGNLGGLFDNVNAQVGEIADQVGTAPAAWNAGVFSMIRQLSETVILPIAGLVLTFVMCYELIQLLVERNNLHDIDTWIFFKWIFKTFCAILILSNTFNIVMGVFDMAQSVVQQSAGLIQGSTEITPDMLADMETQLEAMELGPLLGLWLQSFFVGFTMTALNIVIFVIVYGRMIEIYLMTSLAPIPLATVVNREIGSMGQNYFRSLLAVGFQGLLIIVCVAIYAVLIQGIATGGDMIGAIWGCVGYTVLLCFTLFKTGSLAKSIFGAH</sequence>
<feature type="transmembrane region" description="Helical" evidence="1">
    <location>
        <begin position="167"/>
        <end position="190"/>
    </location>
</feature>
<dbReference type="Proteomes" id="UP000260828">
    <property type="component" value="Unassembled WGS sequence"/>
</dbReference>
<keyword evidence="1" id="KW-1133">Transmembrane helix</keyword>
<proteinExistence type="predicted"/>
<dbReference type="AlphaFoldDB" id="A0A3E3ISP4"/>
<feature type="transmembrane region" description="Helical" evidence="1">
    <location>
        <begin position="64"/>
        <end position="82"/>
    </location>
</feature>
<evidence type="ECO:0000256" key="1">
    <source>
        <dbReference type="SAM" id="Phobius"/>
    </source>
</evidence>
<keyword evidence="1" id="KW-0812">Transmembrane</keyword>